<dbReference type="RefSeq" id="WP_188434744.1">
    <property type="nucleotide sequence ID" value="NZ_BMCM01000001.1"/>
</dbReference>
<accession>A0ABQ1R9G3</accession>
<sequence>MSTTASVNSKTRGLWVAYGTNGVVGSIRHSDDGYVVVMSAADAATGTYPSLEVAKGALYSHMIPGSGWPRYQEH</sequence>
<proteinExistence type="predicted"/>
<dbReference type="Proteomes" id="UP000629365">
    <property type="component" value="Unassembled WGS sequence"/>
</dbReference>
<evidence type="ECO:0008006" key="3">
    <source>
        <dbReference type="Google" id="ProtNLM"/>
    </source>
</evidence>
<evidence type="ECO:0000313" key="1">
    <source>
        <dbReference type="EMBL" id="GGD63004.1"/>
    </source>
</evidence>
<name>A0ABQ1R9G3_9MICO</name>
<dbReference type="EMBL" id="BMCM01000001">
    <property type="protein sequence ID" value="GGD63004.1"/>
    <property type="molecule type" value="Genomic_DNA"/>
</dbReference>
<comment type="caution">
    <text evidence="1">The sequence shown here is derived from an EMBL/GenBank/DDBJ whole genome shotgun (WGS) entry which is preliminary data.</text>
</comment>
<gene>
    <name evidence="1" type="ORF">GCM10007269_02770</name>
</gene>
<keyword evidence="2" id="KW-1185">Reference proteome</keyword>
<organism evidence="1 2">
    <name type="scientific">Microbacterium murale</name>
    <dbReference type="NCBI Taxonomy" id="1081040"/>
    <lineage>
        <taxon>Bacteria</taxon>
        <taxon>Bacillati</taxon>
        <taxon>Actinomycetota</taxon>
        <taxon>Actinomycetes</taxon>
        <taxon>Micrococcales</taxon>
        <taxon>Microbacteriaceae</taxon>
        <taxon>Microbacterium</taxon>
    </lineage>
</organism>
<evidence type="ECO:0000313" key="2">
    <source>
        <dbReference type="Proteomes" id="UP000629365"/>
    </source>
</evidence>
<reference evidence="2" key="1">
    <citation type="journal article" date="2019" name="Int. J. Syst. Evol. Microbiol.">
        <title>The Global Catalogue of Microorganisms (GCM) 10K type strain sequencing project: providing services to taxonomists for standard genome sequencing and annotation.</title>
        <authorList>
            <consortium name="The Broad Institute Genomics Platform"/>
            <consortium name="The Broad Institute Genome Sequencing Center for Infectious Disease"/>
            <person name="Wu L."/>
            <person name="Ma J."/>
        </authorList>
    </citation>
    <scope>NUCLEOTIDE SEQUENCE [LARGE SCALE GENOMIC DNA]</scope>
    <source>
        <strain evidence="2">CCM 7640</strain>
    </source>
</reference>
<protein>
    <recommendedName>
        <fullName evidence="3">Methyltransferase</fullName>
    </recommendedName>
</protein>